<gene>
    <name evidence="1" type="ORF">BpHYR1_048543</name>
</gene>
<proteinExistence type="predicted"/>
<protein>
    <submittedName>
        <fullName evidence="1">Uncharacterized protein</fullName>
    </submittedName>
</protein>
<dbReference type="AlphaFoldDB" id="A0A3M7QL15"/>
<organism evidence="1 2">
    <name type="scientific">Brachionus plicatilis</name>
    <name type="common">Marine rotifer</name>
    <name type="synonym">Brachionus muelleri</name>
    <dbReference type="NCBI Taxonomy" id="10195"/>
    <lineage>
        <taxon>Eukaryota</taxon>
        <taxon>Metazoa</taxon>
        <taxon>Spiralia</taxon>
        <taxon>Gnathifera</taxon>
        <taxon>Rotifera</taxon>
        <taxon>Eurotatoria</taxon>
        <taxon>Monogononta</taxon>
        <taxon>Pseudotrocha</taxon>
        <taxon>Ploima</taxon>
        <taxon>Brachionidae</taxon>
        <taxon>Brachionus</taxon>
    </lineage>
</organism>
<keyword evidence="2" id="KW-1185">Reference proteome</keyword>
<name>A0A3M7QL15_BRAPC</name>
<dbReference type="EMBL" id="REGN01005892">
    <property type="protein sequence ID" value="RNA11675.1"/>
    <property type="molecule type" value="Genomic_DNA"/>
</dbReference>
<sequence length="74" mass="8561">MIIVLWFNLNNCNITCFTSNYLCLAFTIKFPYRSIKFDVYNLSITSKFRQQVTTERAVYAAMSIQLGIGHGKKN</sequence>
<dbReference type="Proteomes" id="UP000276133">
    <property type="component" value="Unassembled WGS sequence"/>
</dbReference>
<accession>A0A3M7QL15</accession>
<evidence type="ECO:0000313" key="2">
    <source>
        <dbReference type="Proteomes" id="UP000276133"/>
    </source>
</evidence>
<comment type="caution">
    <text evidence="1">The sequence shown here is derived from an EMBL/GenBank/DDBJ whole genome shotgun (WGS) entry which is preliminary data.</text>
</comment>
<reference evidence="1 2" key="1">
    <citation type="journal article" date="2018" name="Sci. Rep.">
        <title>Genomic signatures of local adaptation to the degree of environmental predictability in rotifers.</title>
        <authorList>
            <person name="Franch-Gras L."/>
            <person name="Hahn C."/>
            <person name="Garcia-Roger E.M."/>
            <person name="Carmona M.J."/>
            <person name="Serra M."/>
            <person name="Gomez A."/>
        </authorList>
    </citation>
    <scope>NUCLEOTIDE SEQUENCE [LARGE SCALE GENOMIC DNA]</scope>
    <source>
        <strain evidence="1">HYR1</strain>
    </source>
</reference>
<evidence type="ECO:0000313" key="1">
    <source>
        <dbReference type="EMBL" id="RNA11675.1"/>
    </source>
</evidence>